<dbReference type="PANTHER" id="PTHR36383">
    <property type="entry name" value="OS09G0529350 PROTEIN"/>
    <property type="match status" value="1"/>
</dbReference>
<evidence type="ECO:0000256" key="1">
    <source>
        <dbReference type="SAM" id="MobiDB-lite"/>
    </source>
</evidence>
<dbReference type="PANTHER" id="PTHR36383:SF1">
    <property type="entry name" value="PROTEIN, PUTATIVE-RELATED"/>
    <property type="match status" value="1"/>
</dbReference>
<dbReference type="EMBL" id="MU090384">
    <property type="protein sequence ID" value="KAF7847969.1"/>
    <property type="molecule type" value="Genomic_DNA"/>
</dbReference>
<feature type="region of interest" description="Disordered" evidence="1">
    <location>
        <begin position="61"/>
        <end position="102"/>
    </location>
</feature>
<sequence length="162" mass="18110">MVDARLEELLGGEENRGLLDGLERASQRVSKAWRELAEIESREAEARADEELHRTAQDQSLCDCRNPRGSYRKQGPLVEETERSLSQTAKAQDEGRDGYANKSAVRCSESPSAALSAETWTTFSSRQQHLRLSDSLVVHALISRTGFGKFPVACLFWRGVRS</sequence>
<name>A0A8T0CJW7_CORYI</name>
<dbReference type="Proteomes" id="UP000806378">
    <property type="component" value="Unassembled WGS sequence"/>
</dbReference>
<organism evidence="2 3">
    <name type="scientific">Corymbia citriodora subsp. variegata</name>
    <dbReference type="NCBI Taxonomy" id="360336"/>
    <lineage>
        <taxon>Eukaryota</taxon>
        <taxon>Viridiplantae</taxon>
        <taxon>Streptophyta</taxon>
        <taxon>Embryophyta</taxon>
        <taxon>Tracheophyta</taxon>
        <taxon>Spermatophyta</taxon>
        <taxon>Magnoliopsida</taxon>
        <taxon>eudicotyledons</taxon>
        <taxon>Gunneridae</taxon>
        <taxon>Pentapetalae</taxon>
        <taxon>rosids</taxon>
        <taxon>malvids</taxon>
        <taxon>Myrtales</taxon>
        <taxon>Myrtaceae</taxon>
        <taxon>Myrtoideae</taxon>
        <taxon>Eucalypteae</taxon>
        <taxon>Corymbia</taxon>
    </lineage>
</organism>
<dbReference type="EMBL" id="MU090384">
    <property type="protein sequence ID" value="KAF7847968.1"/>
    <property type="molecule type" value="Genomic_DNA"/>
</dbReference>
<evidence type="ECO:0000313" key="2">
    <source>
        <dbReference type="EMBL" id="KAF7847968.1"/>
    </source>
</evidence>
<gene>
    <name evidence="2" type="ORF">BT93_L2407</name>
</gene>
<evidence type="ECO:0000313" key="3">
    <source>
        <dbReference type="Proteomes" id="UP000806378"/>
    </source>
</evidence>
<dbReference type="AlphaFoldDB" id="A0A8T0CJW7"/>
<proteinExistence type="predicted"/>
<dbReference type="Gramene" id="rna-gnl|WGS:JABURB|Cocit.L2407.2">
    <property type="protein sequence ID" value="cds-KAF7847968.1"/>
    <property type="gene ID" value="gene-BT93_L2407"/>
</dbReference>
<keyword evidence="3" id="KW-1185">Reference proteome</keyword>
<protein>
    <submittedName>
        <fullName evidence="2">Uncharacterized protein</fullName>
    </submittedName>
</protein>
<comment type="caution">
    <text evidence="2">The sequence shown here is derived from an EMBL/GenBank/DDBJ whole genome shotgun (WGS) entry which is preliminary data.</text>
</comment>
<dbReference type="Gramene" id="rna-gnl|WGS:JABURB|Cocit.L2407.1">
    <property type="protein sequence ID" value="cds-KAF7847969.1"/>
    <property type="gene ID" value="gene-BT93_L2407"/>
</dbReference>
<accession>A0A8T0CJW7</accession>
<reference evidence="2" key="1">
    <citation type="submission" date="2020-05" db="EMBL/GenBank/DDBJ databases">
        <title>WGS assembly of Corymbia citriodora subspecies variegata.</title>
        <authorList>
            <person name="Barry K."/>
            <person name="Hundley H."/>
            <person name="Shu S."/>
            <person name="Jenkins J."/>
            <person name="Grimwood J."/>
            <person name="Baten A."/>
        </authorList>
    </citation>
    <scope>NUCLEOTIDE SEQUENCE</scope>
    <source>
        <strain evidence="2">CV2-018</strain>
    </source>
</reference>